<dbReference type="AlphaFoldDB" id="A0A7C8ZLU4"/>
<reference evidence="1" key="2">
    <citation type="submission" date="2020-07" db="EMBL/GenBank/DDBJ databases">
        <authorList>
            <person name="Vera ALvarez R."/>
            <person name="Arias-Moreno D.M."/>
            <person name="Jimenez-Jacinto V."/>
            <person name="Jimenez-Bremont J.F."/>
            <person name="Swaminathan K."/>
            <person name="Moose S.P."/>
            <person name="Guerrero-Gonzalez M.L."/>
            <person name="Marino-Ramirez L."/>
            <person name="Landsman D."/>
            <person name="Rodriguez-Kessler M."/>
            <person name="Delgado-Sanchez P."/>
        </authorList>
    </citation>
    <scope>NUCLEOTIDE SEQUENCE</scope>
    <source>
        <tissue evidence="1">Cladode</tissue>
    </source>
</reference>
<proteinExistence type="predicted"/>
<reference evidence="1" key="1">
    <citation type="journal article" date="2013" name="J. Plant Res.">
        <title>Effect of fungi and light on seed germination of three Opuntia species from semiarid lands of central Mexico.</title>
        <authorList>
            <person name="Delgado-Sanchez P."/>
            <person name="Jimenez-Bremont J.F."/>
            <person name="Guerrero-Gonzalez Mde L."/>
            <person name="Flores J."/>
        </authorList>
    </citation>
    <scope>NUCLEOTIDE SEQUENCE</scope>
    <source>
        <tissue evidence="1">Cladode</tissue>
    </source>
</reference>
<protein>
    <submittedName>
        <fullName evidence="1">Uncharacterized protein</fullName>
    </submittedName>
</protein>
<evidence type="ECO:0000313" key="1">
    <source>
        <dbReference type="EMBL" id="MBA4645757.1"/>
    </source>
</evidence>
<organism evidence="1">
    <name type="scientific">Opuntia streptacantha</name>
    <name type="common">Prickly pear cactus</name>
    <name type="synonym">Opuntia cardona</name>
    <dbReference type="NCBI Taxonomy" id="393608"/>
    <lineage>
        <taxon>Eukaryota</taxon>
        <taxon>Viridiplantae</taxon>
        <taxon>Streptophyta</taxon>
        <taxon>Embryophyta</taxon>
        <taxon>Tracheophyta</taxon>
        <taxon>Spermatophyta</taxon>
        <taxon>Magnoliopsida</taxon>
        <taxon>eudicotyledons</taxon>
        <taxon>Gunneridae</taxon>
        <taxon>Pentapetalae</taxon>
        <taxon>Caryophyllales</taxon>
        <taxon>Cactineae</taxon>
        <taxon>Cactaceae</taxon>
        <taxon>Opuntioideae</taxon>
        <taxon>Opuntia</taxon>
    </lineage>
</organism>
<accession>A0A7C8ZLU4</accession>
<sequence length="173" mass="18672">MIEKHRPWPMEWDPDRATMSSTERLNLANSLIREVALDLGLGIMSLESSWLAVKLSSLPNFTSQSGPPLKATASLAAMTMISAQETTPGHASSSANLISSTTSNDLNEFILDRASFSPTIVGVSSNKTDPSHPLTKQSWNCNLITDAPLRASLFMAFFITSLTIDSASGQLDE</sequence>
<dbReference type="EMBL" id="GISG01143414">
    <property type="protein sequence ID" value="MBA4645757.1"/>
    <property type="molecule type" value="Transcribed_RNA"/>
</dbReference>
<name>A0A7C8ZLU4_OPUST</name>